<evidence type="ECO:0000313" key="3">
    <source>
        <dbReference type="EMBL" id="EPB77027.1"/>
    </source>
</evidence>
<accession>A0A0D6MAJ7</accession>
<keyword evidence="2" id="KW-1133">Transmembrane helix</keyword>
<feature type="compositionally biased region" description="Basic and acidic residues" evidence="1">
    <location>
        <begin position="250"/>
        <end position="285"/>
    </location>
</feature>
<evidence type="ECO:0000256" key="2">
    <source>
        <dbReference type="SAM" id="Phobius"/>
    </source>
</evidence>
<feature type="transmembrane region" description="Helical" evidence="2">
    <location>
        <begin position="65"/>
        <end position="87"/>
    </location>
</feature>
<feature type="region of interest" description="Disordered" evidence="1">
    <location>
        <begin position="191"/>
        <end position="321"/>
    </location>
</feature>
<dbReference type="AlphaFoldDB" id="A0A0D6MAJ7"/>
<reference evidence="3 4" key="1">
    <citation type="submission" date="2013-05" db="EMBL/GenBank/DDBJ databases">
        <title>Draft genome of the parasitic nematode Anyclostoma ceylanicum.</title>
        <authorList>
            <person name="Mitreva M."/>
        </authorList>
    </citation>
    <scope>NUCLEOTIDE SEQUENCE [LARGE SCALE GENOMIC DNA]</scope>
</reference>
<protein>
    <submittedName>
        <fullName evidence="3">Uncharacterized protein</fullName>
    </submittedName>
</protein>
<keyword evidence="4" id="KW-1185">Reference proteome</keyword>
<dbReference type="EMBL" id="KE124847">
    <property type="protein sequence ID" value="EPB77027.1"/>
    <property type="molecule type" value="Genomic_DNA"/>
</dbReference>
<sequence length="321" mass="35341">MRSAIANYTVFTAAIRVEFLIEIKQQQAEEFTIVGDMGEACGLGAEVNPIRCRPVAEPDNFAKSMWLVFLHLTSFTLAAAVLSPFLVGNDAFLTKEYINAITAYGPGLGVFTPYSYVDLSYDNLPFVGKIPVLGKEGTSSKLGISPFYPPQGNPSNPFPPLYRARPLPLHVPEPQDVVAVPLDEEALHGEPLFPPELALPSEQREEVKEEPDEKPTDPFGSSSQLAEKESVVDWPKGSELSQENVAGGENKQDKEDVITRVDKVAEKNMKEEDVAAIKPLVEGRPKNPFRTKRRTERSQASQGSKTPPPDTTEEQRNTTFA</sequence>
<evidence type="ECO:0000313" key="4">
    <source>
        <dbReference type="Proteomes" id="UP000054495"/>
    </source>
</evidence>
<evidence type="ECO:0000256" key="1">
    <source>
        <dbReference type="SAM" id="MobiDB-lite"/>
    </source>
</evidence>
<keyword evidence="2" id="KW-0812">Transmembrane</keyword>
<gene>
    <name evidence="3" type="ORF">ANCCEY_03861</name>
</gene>
<keyword evidence="2" id="KW-0472">Membrane</keyword>
<organism evidence="3 4">
    <name type="scientific">Ancylostoma ceylanicum</name>
    <dbReference type="NCBI Taxonomy" id="53326"/>
    <lineage>
        <taxon>Eukaryota</taxon>
        <taxon>Metazoa</taxon>
        <taxon>Ecdysozoa</taxon>
        <taxon>Nematoda</taxon>
        <taxon>Chromadorea</taxon>
        <taxon>Rhabditida</taxon>
        <taxon>Rhabditina</taxon>
        <taxon>Rhabditomorpha</taxon>
        <taxon>Strongyloidea</taxon>
        <taxon>Ancylostomatidae</taxon>
        <taxon>Ancylostomatinae</taxon>
        <taxon>Ancylostoma</taxon>
    </lineage>
</organism>
<dbReference type="Proteomes" id="UP000054495">
    <property type="component" value="Unassembled WGS sequence"/>
</dbReference>
<proteinExistence type="predicted"/>
<name>A0A0D6MAJ7_9BILA</name>
<feature type="compositionally biased region" description="Basic and acidic residues" evidence="1">
    <location>
        <begin position="202"/>
        <end position="216"/>
    </location>
</feature>